<evidence type="ECO:0000313" key="1">
    <source>
        <dbReference type="EMBL" id="NLR63970.1"/>
    </source>
</evidence>
<dbReference type="RefSeq" id="WP_168869942.1">
    <property type="nucleotide sequence ID" value="NZ_JABAIA010000001.1"/>
</dbReference>
<dbReference type="EMBL" id="JABAIA010000001">
    <property type="protein sequence ID" value="NLR63970.1"/>
    <property type="molecule type" value="Genomic_DNA"/>
</dbReference>
<reference evidence="1 2" key="1">
    <citation type="submission" date="2020-04" db="EMBL/GenBank/DDBJ databases">
        <authorList>
            <person name="Yin C."/>
        </authorList>
    </citation>
    <scope>NUCLEOTIDE SEQUENCE [LARGE SCALE GENOMIC DNA]</scope>
    <source>
        <strain evidence="1 2">Ae27</strain>
    </source>
</reference>
<sequence>MLKLYTWLYTACLLFSILPANGQSRYFAHSVGAGIFTASSHFAGGIVYSPRFNFGVLSRRSAFAIGTQLALGSSLRASYNRYSGGNSTSFFMADVPILVTYNYGNFATSGSHSRLGIFTGAGYGFHNGSRVMENMDEEENDSDQVHVSGPVLTTGCRFMIGRTSLGLHFSYLFNSNHYNPDINGIGSAGLSYNIHSSRRGI</sequence>
<dbReference type="AlphaFoldDB" id="A0A847RD45"/>
<comment type="caution">
    <text evidence="1">The sequence shown here is derived from an EMBL/GenBank/DDBJ whole genome shotgun (WGS) entry which is preliminary data.</text>
</comment>
<keyword evidence="2" id="KW-1185">Reference proteome</keyword>
<name>A0A847RD45_9BACT</name>
<gene>
    <name evidence="1" type="ORF">HGH92_06610</name>
</gene>
<dbReference type="Proteomes" id="UP000570474">
    <property type="component" value="Unassembled WGS sequence"/>
</dbReference>
<accession>A0A847RD45</accession>
<proteinExistence type="predicted"/>
<organism evidence="1 2">
    <name type="scientific">Chitinophaga varians</name>
    <dbReference type="NCBI Taxonomy" id="2202339"/>
    <lineage>
        <taxon>Bacteria</taxon>
        <taxon>Pseudomonadati</taxon>
        <taxon>Bacteroidota</taxon>
        <taxon>Chitinophagia</taxon>
        <taxon>Chitinophagales</taxon>
        <taxon>Chitinophagaceae</taxon>
        <taxon>Chitinophaga</taxon>
    </lineage>
</organism>
<evidence type="ECO:0000313" key="2">
    <source>
        <dbReference type="Proteomes" id="UP000570474"/>
    </source>
</evidence>
<evidence type="ECO:0008006" key="3">
    <source>
        <dbReference type="Google" id="ProtNLM"/>
    </source>
</evidence>
<protein>
    <recommendedName>
        <fullName evidence="3">Outer membrane protein beta-barrel domain-containing protein</fullName>
    </recommendedName>
</protein>